<sequence length="176" mass="20538">MITSIIPLIIQKEIIKYYYFTDEAHQLALVCKQWFSIVSLTLSCIKSAEIRQDFDSTLVKMMIGNLSNQYSIIKQLRSVTLVTSINTEITQDLLEGYMRAFRENKSLTTLKLNYQFFFSSIISTNILSIVLNEKQELQERIKDAFSLNTTLDFFYYDITDKGGDLYPEFTCLKKDR</sequence>
<dbReference type="RefSeq" id="XP_004350394.1">
    <property type="nucleotide sequence ID" value="XM_004350344.1"/>
</dbReference>
<evidence type="ECO:0008006" key="3">
    <source>
        <dbReference type="Google" id="ProtNLM"/>
    </source>
</evidence>
<reference evidence="2" key="1">
    <citation type="journal article" date="2011" name="Genome Res.">
        <title>Phylogeny-wide analysis of social amoeba genomes highlights ancient origins for complex intercellular communication.</title>
        <authorList>
            <person name="Heidel A.J."/>
            <person name="Lawal H.M."/>
            <person name="Felder M."/>
            <person name="Schilde C."/>
            <person name="Helps N.R."/>
            <person name="Tunggal B."/>
            <person name="Rivero F."/>
            <person name="John U."/>
            <person name="Schleicher M."/>
            <person name="Eichinger L."/>
            <person name="Platzer M."/>
            <person name="Noegel A.A."/>
            <person name="Schaap P."/>
            <person name="Gloeckner G."/>
        </authorList>
    </citation>
    <scope>NUCLEOTIDE SEQUENCE [LARGE SCALE GENOMIC DNA]</scope>
    <source>
        <strain evidence="2">SH3</strain>
    </source>
</reference>
<dbReference type="OrthoDB" id="21721at2759"/>
<accession>F4QD09</accession>
<dbReference type="EMBL" id="GL883029">
    <property type="protein sequence ID" value="EGG13690.1"/>
    <property type="molecule type" value="Genomic_DNA"/>
</dbReference>
<organism evidence="1 2">
    <name type="scientific">Cavenderia fasciculata</name>
    <name type="common">Slime mold</name>
    <name type="synonym">Dictyostelium fasciculatum</name>
    <dbReference type="NCBI Taxonomy" id="261658"/>
    <lineage>
        <taxon>Eukaryota</taxon>
        <taxon>Amoebozoa</taxon>
        <taxon>Evosea</taxon>
        <taxon>Eumycetozoa</taxon>
        <taxon>Dictyostelia</taxon>
        <taxon>Acytosteliales</taxon>
        <taxon>Cavenderiaceae</taxon>
        <taxon>Cavenderia</taxon>
    </lineage>
</organism>
<dbReference type="AlphaFoldDB" id="F4QD09"/>
<keyword evidence="2" id="KW-1185">Reference proteome</keyword>
<name>F4QD09_CACFS</name>
<protein>
    <recommendedName>
        <fullName evidence="3">F-box domain-containing protein</fullName>
    </recommendedName>
</protein>
<dbReference type="KEGG" id="dfa:DFA_11451"/>
<gene>
    <name evidence="1" type="ORF">DFA_11451</name>
</gene>
<proteinExistence type="predicted"/>
<evidence type="ECO:0000313" key="2">
    <source>
        <dbReference type="Proteomes" id="UP000007797"/>
    </source>
</evidence>
<dbReference type="GeneID" id="14865424"/>
<dbReference type="Proteomes" id="UP000007797">
    <property type="component" value="Unassembled WGS sequence"/>
</dbReference>
<evidence type="ECO:0000313" key="1">
    <source>
        <dbReference type="EMBL" id="EGG13690.1"/>
    </source>
</evidence>